<feature type="repeat" description="PPR" evidence="2">
    <location>
        <begin position="409"/>
        <end position="443"/>
    </location>
</feature>
<feature type="repeat" description="PPR" evidence="2">
    <location>
        <begin position="444"/>
        <end position="478"/>
    </location>
</feature>
<keyword evidence="5" id="KW-1185">Reference proteome</keyword>
<feature type="repeat" description="PPR" evidence="2">
    <location>
        <begin position="607"/>
        <end position="641"/>
    </location>
</feature>
<protein>
    <submittedName>
        <fullName evidence="4">OLC1v1036785C1</fullName>
    </submittedName>
</protein>
<dbReference type="SUPFAM" id="SSF81901">
    <property type="entry name" value="HCP-like"/>
    <property type="match status" value="1"/>
</dbReference>
<dbReference type="EMBL" id="OX459120">
    <property type="protein sequence ID" value="CAI9099897.1"/>
    <property type="molecule type" value="Genomic_DNA"/>
</dbReference>
<evidence type="ECO:0000256" key="3">
    <source>
        <dbReference type="SAM" id="MobiDB-lite"/>
    </source>
</evidence>
<feature type="compositionally biased region" description="Basic and acidic residues" evidence="3">
    <location>
        <begin position="16"/>
        <end position="32"/>
    </location>
</feature>
<evidence type="ECO:0000256" key="2">
    <source>
        <dbReference type="PROSITE-ProRule" id="PRU00708"/>
    </source>
</evidence>
<feature type="repeat" description="PPR" evidence="2">
    <location>
        <begin position="514"/>
        <end position="548"/>
    </location>
</feature>
<dbReference type="FunFam" id="1.25.40.10:FF:003312">
    <property type="entry name" value="Predicted protein"/>
    <property type="match status" value="1"/>
</dbReference>
<feature type="repeat" description="PPR" evidence="2">
    <location>
        <begin position="339"/>
        <end position="373"/>
    </location>
</feature>
<gene>
    <name evidence="4" type="ORF">OLC1_LOCUS9832</name>
</gene>
<feature type="repeat" description="PPR" evidence="2">
    <location>
        <begin position="374"/>
        <end position="408"/>
    </location>
</feature>
<evidence type="ECO:0000313" key="4">
    <source>
        <dbReference type="EMBL" id="CAI9099897.1"/>
    </source>
</evidence>
<dbReference type="InterPro" id="IPR051222">
    <property type="entry name" value="PPR/CCM1_RNA-binding"/>
</dbReference>
<dbReference type="Proteomes" id="UP001161247">
    <property type="component" value="Chromosome 3"/>
</dbReference>
<dbReference type="Gene3D" id="1.25.40.10">
    <property type="entry name" value="Tetratricopeptide repeat domain"/>
    <property type="match status" value="7"/>
</dbReference>
<dbReference type="PROSITE" id="PS51375">
    <property type="entry name" value="PPR"/>
    <property type="match status" value="13"/>
</dbReference>
<dbReference type="PANTHER" id="PTHR47942">
    <property type="entry name" value="TETRATRICOPEPTIDE REPEAT (TPR)-LIKE SUPERFAMILY PROTEIN-RELATED"/>
    <property type="match status" value="1"/>
</dbReference>
<organism evidence="4 5">
    <name type="scientific">Oldenlandia corymbosa var. corymbosa</name>
    <dbReference type="NCBI Taxonomy" id="529605"/>
    <lineage>
        <taxon>Eukaryota</taxon>
        <taxon>Viridiplantae</taxon>
        <taxon>Streptophyta</taxon>
        <taxon>Embryophyta</taxon>
        <taxon>Tracheophyta</taxon>
        <taxon>Spermatophyta</taxon>
        <taxon>Magnoliopsida</taxon>
        <taxon>eudicotyledons</taxon>
        <taxon>Gunneridae</taxon>
        <taxon>Pentapetalae</taxon>
        <taxon>asterids</taxon>
        <taxon>lamiids</taxon>
        <taxon>Gentianales</taxon>
        <taxon>Rubiaceae</taxon>
        <taxon>Rubioideae</taxon>
        <taxon>Spermacoceae</taxon>
        <taxon>Hedyotis-Oldenlandia complex</taxon>
        <taxon>Oldenlandia</taxon>
    </lineage>
</organism>
<name>A0AAV1CZS8_OLDCO</name>
<dbReference type="NCBIfam" id="TIGR00756">
    <property type="entry name" value="PPR"/>
    <property type="match status" value="14"/>
</dbReference>
<proteinExistence type="predicted"/>
<dbReference type="SUPFAM" id="SSF48452">
    <property type="entry name" value="TPR-like"/>
    <property type="match status" value="1"/>
</dbReference>
<accession>A0AAV1CZS8</accession>
<dbReference type="InterPro" id="IPR011990">
    <property type="entry name" value="TPR-like_helical_dom_sf"/>
</dbReference>
<feature type="repeat" description="PPR" evidence="2">
    <location>
        <begin position="302"/>
        <end position="336"/>
    </location>
</feature>
<dbReference type="AlphaFoldDB" id="A0AAV1CZS8"/>
<evidence type="ECO:0000313" key="5">
    <source>
        <dbReference type="Proteomes" id="UP001161247"/>
    </source>
</evidence>
<feature type="repeat" description="PPR" evidence="2">
    <location>
        <begin position="747"/>
        <end position="781"/>
    </location>
</feature>
<feature type="repeat" description="PPR" evidence="2">
    <location>
        <begin position="549"/>
        <end position="583"/>
    </location>
</feature>
<keyword evidence="1" id="KW-0677">Repeat</keyword>
<evidence type="ECO:0000256" key="1">
    <source>
        <dbReference type="ARBA" id="ARBA00022737"/>
    </source>
</evidence>
<feature type="repeat" description="PPR" evidence="2">
    <location>
        <begin position="232"/>
        <end position="266"/>
    </location>
</feature>
<dbReference type="FunFam" id="1.25.40.10:FF:000554">
    <property type="entry name" value="Pentatricopeptide repeat-containing protein At2g41720"/>
    <property type="match status" value="1"/>
</dbReference>
<feature type="repeat" description="PPR" evidence="2">
    <location>
        <begin position="267"/>
        <end position="301"/>
    </location>
</feature>
<reference evidence="4" key="1">
    <citation type="submission" date="2023-03" db="EMBL/GenBank/DDBJ databases">
        <authorList>
            <person name="Julca I."/>
        </authorList>
    </citation>
    <scope>NUCLEOTIDE SEQUENCE</scope>
</reference>
<dbReference type="InterPro" id="IPR002885">
    <property type="entry name" value="PPR_rpt"/>
</dbReference>
<feature type="repeat" description="PPR" evidence="2">
    <location>
        <begin position="197"/>
        <end position="231"/>
    </location>
</feature>
<dbReference type="Pfam" id="PF13041">
    <property type="entry name" value="PPR_2"/>
    <property type="match status" value="5"/>
</dbReference>
<dbReference type="PANTHER" id="PTHR47942:SF63">
    <property type="entry name" value="PENTATRICOPEPTIDE REPEAT-CONTAINING PROTEIN"/>
    <property type="match status" value="1"/>
</dbReference>
<dbReference type="Pfam" id="PF13812">
    <property type="entry name" value="PPR_3"/>
    <property type="match status" value="2"/>
</dbReference>
<sequence>MATLQHPLCFKFKLRNPPDKPESNSKPGERTTRSRTLVIHCKKAKNEEAFKEERRAHVDYDNGTHHVSVRVSGLRKSDLSKRNRMRVETDRFQKDWTISQVVEKIMALNRHDDVEVVLNRWAGRFARKNFPILIREITQKGSVEHSILAFSWMKNQKNYCARTDIYNMMIRLHSRHNQVDQARGLFFEMQKWRCKPDVETYNALINVHGRNGQWRWAMNIMEDMLRAAIPPSRSTYNNLIHACGCAGNWKEALKVCKSMTENGVGPDLVTHNIVLSAYKNGAEYSRALSYFELMKGTRIRPDTTTLNIVMHCQIKLGHYEKALEFFNSMRGKRAECLPDIVTFTTIMHMYSVLGQVENCKAVFSTILAEGLKPNVVSYNALLGAHASCGMCTEAYSIFKEMVQKGLRPDVVSYTSLLNAYGRSQQPEKAREILEMMKQNNCRPNLVSYNALIDAYGSNGHLAEAVKVLHEMENSGVQPNVVSISTLLAACARSGDRVRIESILAAAESRHIALNTIAYNSAIGSYMSLGEYEKAITLYRLMRKKRVKPDSVTFNVLISGSCKMSKFSDALDFVDEMMHLKIPLSQEGQLAGAESMFSMMKTAGFLPDVVAYTAMLHAYSVADNWENAFKIFQEMELDGVQPDSVAFSTLMRAFNRGCQPEKVLLAAEFMKDKNIPFTDAVLFEVISACSMLRDWRIITEVIKMMESSLAVVSVGTLNQLLQCVGKCGKVETMIKLFYKMVSFNVEVNLSTYSILLDNLLAAGNWRKYVEVLHWMEDEGIPPSMKMYHDILFFAQKSAGAEYGAAIRESIESMKWKRDNKISLNRTHESRPVPTNVVTVG</sequence>
<feature type="region of interest" description="Disordered" evidence="3">
    <location>
        <begin position="12"/>
        <end position="33"/>
    </location>
</feature>
<feature type="repeat" description="PPR" evidence="2">
    <location>
        <begin position="162"/>
        <end position="196"/>
    </location>
</feature>